<name>A0ABP0HPQ4_9DINO</name>
<keyword evidence="14" id="KW-1185">Reference proteome</keyword>
<comment type="subcellular location">
    <subcellularLocation>
        <location evidence="1">Membrane</location>
        <topology evidence="1">Peripheral membrane protein</topology>
    </subcellularLocation>
</comment>
<dbReference type="Pfam" id="PF00401">
    <property type="entry name" value="ATP-synt_DE"/>
    <property type="match status" value="1"/>
</dbReference>
<evidence type="ECO:0000256" key="6">
    <source>
        <dbReference type="ARBA" id="ARBA00023196"/>
    </source>
</evidence>
<proteinExistence type="inferred from homology"/>
<dbReference type="NCBIfam" id="TIGR01216">
    <property type="entry name" value="ATP_synt_epsi"/>
    <property type="match status" value="1"/>
</dbReference>
<comment type="similarity">
    <text evidence="2">Belongs to the ATPase epsilon chain family.</text>
</comment>
<sequence length="187" mass="20109">MARMSMLSLMLFGLSALFAQRAFVGTTPRARRSVLPRRAEGEEGEEYVAAAGDRLKLKVLSPEGDGITVACSEVILPSATGQLGILANHAPMMSALDTGVLRYKEDGAWKPVVVLGGFATVDSNQLSVLVNDFEKADEIDVKDAQKELDSATSMMEKAETKKDKLEATSKVKKAAARLQAAMFTSKK</sequence>
<dbReference type="PANTHER" id="PTHR13822">
    <property type="entry name" value="ATP SYNTHASE DELTA/EPSILON CHAIN"/>
    <property type="match status" value="1"/>
</dbReference>
<evidence type="ECO:0000256" key="1">
    <source>
        <dbReference type="ARBA" id="ARBA00004170"/>
    </source>
</evidence>
<dbReference type="SUPFAM" id="SSF51344">
    <property type="entry name" value="Epsilon subunit of F1F0-ATP synthase N-terminal domain"/>
    <property type="match status" value="1"/>
</dbReference>
<keyword evidence="9" id="KW-0732">Signal</keyword>
<dbReference type="InterPro" id="IPR001469">
    <property type="entry name" value="ATP_synth_F1_dsu/esu"/>
</dbReference>
<evidence type="ECO:0000256" key="2">
    <source>
        <dbReference type="ARBA" id="ARBA00005712"/>
    </source>
</evidence>
<dbReference type="EMBL" id="CAXAMM010001503">
    <property type="protein sequence ID" value="CAK8992191.1"/>
    <property type="molecule type" value="Genomic_DNA"/>
</dbReference>
<dbReference type="Pfam" id="PF02823">
    <property type="entry name" value="ATP-synt_DE_N"/>
    <property type="match status" value="1"/>
</dbReference>
<keyword evidence="7" id="KW-0066">ATP synthesis</keyword>
<feature type="domain" description="ATP synthase epsilon subunit C-terminal" evidence="10">
    <location>
        <begin position="137"/>
        <end position="181"/>
    </location>
</feature>
<feature type="chain" id="PRO_5045029079" evidence="9">
    <location>
        <begin position="20"/>
        <end position="187"/>
    </location>
</feature>
<reference evidence="12 14" key="1">
    <citation type="submission" date="2024-02" db="EMBL/GenBank/DDBJ databases">
        <authorList>
            <person name="Chen Y."/>
            <person name="Shah S."/>
            <person name="Dougan E. K."/>
            <person name="Thang M."/>
            <person name="Chan C."/>
        </authorList>
    </citation>
    <scope>NUCLEOTIDE SEQUENCE [LARGE SCALE GENOMIC DNA]</scope>
</reference>
<dbReference type="Proteomes" id="UP001642464">
    <property type="component" value="Unassembled WGS sequence"/>
</dbReference>
<evidence type="ECO:0000256" key="4">
    <source>
        <dbReference type="ARBA" id="ARBA00023065"/>
    </source>
</evidence>
<feature type="coiled-coil region" evidence="8">
    <location>
        <begin position="141"/>
        <end position="175"/>
    </location>
</feature>
<comment type="caution">
    <text evidence="12">The sequence shown here is derived from an EMBL/GenBank/DDBJ whole genome shotgun (WGS) entry which is preliminary data.</text>
</comment>
<keyword evidence="5" id="KW-0472">Membrane</keyword>
<accession>A0ABP0HPQ4</accession>
<evidence type="ECO:0000259" key="11">
    <source>
        <dbReference type="Pfam" id="PF02823"/>
    </source>
</evidence>
<feature type="domain" description="ATP synthase F1 complex delta/epsilon subunit N-terminal" evidence="11">
    <location>
        <begin position="55"/>
        <end position="132"/>
    </location>
</feature>
<evidence type="ECO:0000313" key="14">
    <source>
        <dbReference type="Proteomes" id="UP001642464"/>
    </source>
</evidence>
<evidence type="ECO:0000256" key="7">
    <source>
        <dbReference type="ARBA" id="ARBA00023310"/>
    </source>
</evidence>
<evidence type="ECO:0000313" key="12">
    <source>
        <dbReference type="EMBL" id="CAK8992191.1"/>
    </source>
</evidence>
<dbReference type="Gene3D" id="2.60.15.10">
    <property type="entry name" value="F0F1 ATP synthase delta/epsilon subunit, N-terminal"/>
    <property type="match status" value="1"/>
</dbReference>
<dbReference type="PANTHER" id="PTHR13822:SF10">
    <property type="entry name" value="ATP SYNTHASE EPSILON CHAIN, CHLOROPLASTIC"/>
    <property type="match status" value="1"/>
</dbReference>
<dbReference type="InterPro" id="IPR036771">
    <property type="entry name" value="ATPsynth_dsu/esu_N"/>
</dbReference>
<keyword evidence="3" id="KW-0813">Transport</keyword>
<dbReference type="Gene3D" id="1.10.287.540">
    <property type="entry name" value="Helix hairpin bin"/>
    <property type="match status" value="1"/>
</dbReference>
<dbReference type="HAMAP" id="MF_00530">
    <property type="entry name" value="ATP_synth_epsil_bac"/>
    <property type="match status" value="1"/>
</dbReference>
<gene>
    <name evidence="12" type="ORF">SCF082_LOCUS2988</name>
    <name evidence="13" type="ORF">SCF082_LOCUS3436</name>
</gene>
<dbReference type="InterPro" id="IPR020547">
    <property type="entry name" value="ATP_synth_F1_esu_C"/>
</dbReference>
<evidence type="ECO:0000256" key="8">
    <source>
        <dbReference type="SAM" id="Coils"/>
    </source>
</evidence>
<dbReference type="InterPro" id="IPR020546">
    <property type="entry name" value="ATP_synth_F1_dsu/esu_N"/>
</dbReference>
<keyword evidence="6" id="KW-0139">CF(1)</keyword>
<evidence type="ECO:0000259" key="10">
    <source>
        <dbReference type="Pfam" id="PF00401"/>
    </source>
</evidence>
<evidence type="ECO:0000256" key="3">
    <source>
        <dbReference type="ARBA" id="ARBA00022448"/>
    </source>
</evidence>
<dbReference type="EMBL" id="CAXAMM010001736">
    <property type="protein sequence ID" value="CAK8993251.1"/>
    <property type="molecule type" value="Genomic_DNA"/>
</dbReference>
<feature type="signal peptide" evidence="9">
    <location>
        <begin position="1"/>
        <end position="19"/>
    </location>
</feature>
<evidence type="ECO:0000256" key="9">
    <source>
        <dbReference type="SAM" id="SignalP"/>
    </source>
</evidence>
<keyword evidence="8" id="KW-0175">Coiled coil</keyword>
<evidence type="ECO:0000256" key="5">
    <source>
        <dbReference type="ARBA" id="ARBA00023136"/>
    </source>
</evidence>
<keyword evidence="4" id="KW-0406">Ion transport</keyword>
<dbReference type="CDD" id="cd12152">
    <property type="entry name" value="F1-ATPase_delta"/>
    <property type="match status" value="1"/>
</dbReference>
<evidence type="ECO:0000313" key="13">
    <source>
        <dbReference type="EMBL" id="CAK8993251.1"/>
    </source>
</evidence>
<organism evidence="12 14">
    <name type="scientific">Durusdinium trenchii</name>
    <dbReference type="NCBI Taxonomy" id="1381693"/>
    <lineage>
        <taxon>Eukaryota</taxon>
        <taxon>Sar</taxon>
        <taxon>Alveolata</taxon>
        <taxon>Dinophyceae</taxon>
        <taxon>Suessiales</taxon>
        <taxon>Symbiodiniaceae</taxon>
        <taxon>Durusdinium</taxon>
    </lineage>
</organism>
<protein>
    <submittedName>
        <fullName evidence="12">Chloroplastic (ATP synthase F1 sector epsilon subunit) (F-ATPase epsilon subunit)</fullName>
    </submittedName>
</protein>